<dbReference type="PANTHER" id="PTHR19303:SF73">
    <property type="entry name" value="PROTEIN PDC2"/>
    <property type="match status" value="1"/>
</dbReference>
<dbReference type="Pfam" id="PF03221">
    <property type="entry name" value="HTH_Tnp_Tc5"/>
    <property type="match status" value="1"/>
</dbReference>
<evidence type="ECO:0000313" key="4">
    <source>
        <dbReference type="Ensembl" id="ENSGMOP00000033639.1"/>
    </source>
</evidence>
<dbReference type="GO" id="GO:0003677">
    <property type="term" value="F:DNA binding"/>
    <property type="evidence" value="ECO:0007669"/>
    <property type="project" value="UniProtKB-KW"/>
</dbReference>
<dbReference type="GeneTree" id="ENSGT00940000168101"/>
<reference evidence="4" key="2">
    <citation type="submission" date="2025-09" db="UniProtKB">
        <authorList>
            <consortium name="Ensembl"/>
        </authorList>
    </citation>
    <scope>IDENTIFICATION</scope>
</reference>
<dbReference type="InterPro" id="IPR050863">
    <property type="entry name" value="CenT-Element_Derived"/>
</dbReference>
<feature type="domain" description="HTH CENPB-type" evidence="3">
    <location>
        <begin position="59"/>
        <end position="130"/>
    </location>
</feature>
<name>A0A8C5ALG9_GADMO</name>
<evidence type="ECO:0000259" key="3">
    <source>
        <dbReference type="PROSITE" id="PS51253"/>
    </source>
</evidence>
<proteinExistence type="predicted"/>
<keyword evidence="1" id="KW-0238">DNA-binding</keyword>
<accession>A0A8C5ALG9</accession>
<evidence type="ECO:0000256" key="2">
    <source>
        <dbReference type="SAM" id="MobiDB-lite"/>
    </source>
</evidence>
<dbReference type="AlphaFoldDB" id="A0A8C5ALG9"/>
<dbReference type="GO" id="GO:0005634">
    <property type="term" value="C:nucleus"/>
    <property type="evidence" value="ECO:0007669"/>
    <property type="project" value="TreeGrafter"/>
</dbReference>
<dbReference type="SMART" id="SM00674">
    <property type="entry name" value="CENPB"/>
    <property type="match status" value="1"/>
</dbReference>
<dbReference type="Pfam" id="PF03184">
    <property type="entry name" value="DDE_1"/>
    <property type="match status" value="1"/>
</dbReference>
<dbReference type="Ensembl" id="ENSGMOT00000025915.1">
    <property type="protein sequence ID" value="ENSGMOP00000033639.1"/>
    <property type="gene ID" value="ENSGMOG00000022877.1"/>
</dbReference>
<dbReference type="InterPro" id="IPR004875">
    <property type="entry name" value="DDE_SF_endonuclease_dom"/>
</dbReference>
<sequence>MAGKRKSFSMNEKRNLLEAYDKLPKMSQRDAAAKLGIHQATLWSLIKQRETVMKANDGDRKRRRPGKAPAVEAALVKWIDYARSRNAPLSGPLVREKAESLATSLGEESFKVSSGWFEQFKKRENIVFMKLHGEAAEADTVSRDEWLEQQWVRMRQEYSEESIWNADETGIYSRALPDGTLTFKSDNKRGGKKSKERITAMFACSAAGEKKELFVIGKVRAPAWLKDWDRKLGQERKSILLLVDNCSAHNLKTTLRNIRLEFLPKNTTSILQPCDQGIIRTAKAYFRKEMARSVLRQIDEGNRAAAPDIAKKINLLDAILMLRDSWADVEASTIRNCWRKGGLVMSPEEEPTPVDPPAEISTDEFEQWIESDDSTPVSEIVTDEDIISEVQERFGAGTSGARSEEKEEDEDEEEETVVPSRLHKITINKDNGFIAKI</sequence>
<keyword evidence="5" id="KW-1185">Reference proteome</keyword>
<dbReference type="Proteomes" id="UP000694546">
    <property type="component" value="Chromosome 2"/>
</dbReference>
<dbReference type="SUPFAM" id="SSF46689">
    <property type="entry name" value="Homeodomain-like"/>
    <property type="match status" value="2"/>
</dbReference>
<feature type="region of interest" description="Disordered" evidence="2">
    <location>
        <begin position="390"/>
        <end position="419"/>
    </location>
</feature>
<dbReference type="Gene3D" id="1.10.10.60">
    <property type="entry name" value="Homeodomain-like"/>
    <property type="match status" value="2"/>
</dbReference>
<dbReference type="InterPro" id="IPR006600">
    <property type="entry name" value="HTH_CenpB_DNA-bd_dom"/>
</dbReference>
<feature type="compositionally biased region" description="Acidic residues" evidence="2">
    <location>
        <begin position="406"/>
        <end position="416"/>
    </location>
</feature>
<dbReference type="InterPro" id="IPR009057">
    <property type="entry name" value="Homeodomain-like_sf"/>
</dbReference>
<dbReference type="PROSITE" id="PS51253">
    <property type="entry name" value="HTH_CENPB"/>
    <property type="match status" value="1"/>
</dbReference>
<protein>
    <recommendedName>
        <fullName evidence="3">HTH CENPB-type domain-containing protein</fullName>
    </recommendedName>
</protein>
<evidence type="ECO:0000313" key="5">
    <source>
        <dbReference type="Proteomes" id="UP000694546"/>
    </source>
</evidence>
<dbReference type="OMA" id="YHWERLL"/>
<organism evidence="4 5">
    <name type="scientific">Gadus morhua</name>
    <name type="common">Atlantic cod</name>
    <dbReference type="NCBI Taxonomy" id="8049"/>
    <lineage>
        <taxon>Eukaryota</taxon>
        <taxon>Metazoa</taxon>
        <taxon>Chordata</taxon>
        <taxon>Craniata</taxon>
        <taxon>Vertebrata</taxon>
        <taxon>Euteleostomi</taxon>
        <taxon>Actinopterygii</taxon>
        <taxon>Neopterygii</taxon>
        <taxon>Teleostei</taxon>
        <taxon>Neoteleostei</taxon>
        <taxon>Acanthomorphata</taxon>
        <taxon>Zeiogadaria</taxon>
        <taxon>Gadariae</taxon>
        <taxon>Gadiformes</taxon>
        <taxon>Gadoidei</taxon>
        <taxon>Gadidae</taxon>
        <taxon>Gadus</taxon>
    </lineage>
</organism>
<evidence type="ECO:0000256" key="1">
    <source>
        <dbReference type="ARBA" id="ARBA00023125"/>
    </source>
</evidence>
<dbReference type="PANTHER" id="PTHR19303">
    <property type="entry name" value="TRANSPOSON"/>
    <property type="match status" value="1"/>
</dbReference>
<reference evidence="4" key="1">
    <citation type="submission" date="2025-08" db="UniProtKB">
        <authorList>
            <consortium name="Ensembl"/>
        </authorList>
    </citation>
    <scope>IDENTIFICATION</scope>
</reference>